<gene>
    <name evidence="1" type="ORF">NCTC10723_00927</name>
</gene>
<evidence type="ECO:0008006" key="3">
    <source>
        <dbReference type="Google" id="ProtNLM"/>
    </source>
</evidence>
<dbReference type="RefSeq" id="WP_115269829.1">
    <property type="nucleotide sequence ID" value="NZ_CASFEE010000048.1"/>
</dbReference>
<evidence type="ECO:0000313" key="1">
    <source>
        <dbReference type="EMBL" id="STO31476.1"/>
    </source>
</evidence>
<proteinExistence type="predicted"/>
<dbReference type="SUPFAM" id="SSF53795">
    <property type="entry name" value="PEP carboxykinase-like"/>
    <property type="match status" value="1"/>
</dbReference>
<dbReference type="EMBL" id="UGGU01000003">
    <property type="protein sequence ID" value="STO31476.1"/>
    <property type="molecule type" value="Genomic_DNA"/>
</dbReference>
<organism evidence="1 2">
    <name type="scientific">Fusobacterium necrogenes</name>
    <dbReference type="NCBI Taxonomy" id="858"/>
    <lineage>
        <taxon>Bacteria</taxon>
        <taxon>Fusobacteriati</taxon>
        <taxon>Fusobacteriota</taxon>
        <taxon>Fusobacteriia</taxon>
        <taxon>Fusobacteriales</taxon>
        <taxon>Fusobacteriaceae</taxon>
        <taxon>Fusobacterium</taxon>
    </lineage>
</organism>
<dbReference type="Proteomes" id="UP000255328">
    <property type="component" value="Unassembled WGS sequence"/>
</dbReference>
<dbReference type="AlphaFoldDB" id="A0A377GX27"/>
<name>A0A377GX27_9FUSO</name>
<reference evidence="1 2" key="1">
    <citation type="submission" date="2018-06" db="EMBL/GenBank/DDBJ databases">
        <authorList>
            <consortium name="Pathogen Informatics"/>
            <person name="Doyle S."/>
        </authorList>
    </citation>
    <scope>NUCLEOTIDE SEQUENCE [LARGE SCALE GENOMIC DNA]</scope>
    <source>
        <strain evidence="1 2">NCTC10723</strain>
    </source>
</reference>
<accession>A0A377GX27</accession>
<sequence length="578" mass="66946">MRQEATINRNSITVNFTVKYCNNAESLLNSDGFKRVLTAFIEKIEKKETPVYIYIKSCCGKNANLVQEITRLFKLLIVLEEEEIAKLDEKYAKLLEDKNTFIEFIENLYTFWRKYERYAIVRNAKRGEGLQNVNFIDAINNFKNLILSTYRQIEETVMGYKHRVYRQLNAGINAGIILNDMNRVYPPEYSFLERVPFIETIILQPPFITYPKRNTRTGIFQEVFENPLKDVCINEENWFCYPAKVGESLAFIYFNRFFMSQGIALCNLFELAREEEYKNRRPDIIYIYGVKDYDTEMKTLFYNDKENNMMVGYANYGEDIDYFGYMKKMILTLHNLRMIQKGGLPIHGAMVNIVMKNGKKYNIVIMGDSGAGKSESLEAFRNLSEQYVKDMKVIFDDMGTLLLNPKGGAPLGVGTEIGAFVRLDDLDTGYAYKEIDRSIFMNPDKKNSRIIIPIASYADIMKGYPIDFFFYANNYDKTDNNELEFFTNPTEAIEVFKAGRRMAKGTTSEVGIVDSYFANPFGPVQKQEETNILIDRFFKEMFSKGVKVGQIKTQLGIKGMEKKGPMKAAQKLFELIKD</sequence>
<evidence type="ECO:0000313" key="2">
    <source>
        <dbReference type="Proteomes" id="UP000255328"/>
    </source>
</evidence>
<protein>
    <recommendedName>
        <fullName evidence="3">Phosphoenolpyruvate carboxykinase</fullName>
    </recommendedName>
</protein>
<dbReference type="OrthoDB" id="7052199at2"/>
<keyword evidence="2" id="KW-1185">Reference proteome</keyword>